<dbReference type="InterPro" id="IPR036236">
    <property type="entry name" value="Znf_C2H2_sf"/>
</dbReference>
<evidence type="ECO:0000256" key="1">
    <source>
        <dbReference type="ARBA" id="ARBA00022723"/>
    </source>
</evidence>
<evidence type="ECO:0000313" key="7">
    <source>
        <dbReference type="EMBL" id="CEK89728.1"/>
    </source>
</evidence>
<dbReference type="AlphaFoldDB" id="A0A0B7B9K4"/>
<feature type="domain" description="C2H2-type" evidence="6">
    <location>
        <begin position="38"/>
        <end position="63"/>
    </location>
</feature>
<evidence type="ECO:0000256" key="4">
    <source>
        <dbReference type="ARBA" id="ARBA00022833"/>
    </source>
</evidence>
<dbReference type="GO" id="GO:0000981">
    <property type="term" value="F:DNA-binding transcription factor activity, RNA polymerase II-specific"/>
    <property type="evidence" value="ECO:0007669"/>
    <property type="project" value="TreeGrafter"/>
</dbReference>
<dbReference type="PROSITE" id="PS00028">
    <property type="entry name" value="ZINC_FINGER_C2H2_1"/>
    <property type="match status" value="1"/>
</dbReference>
<dbReference type="GO" id="GO:0000978">
    <property type="term" value="F:RNA polymerase II cis-regulatory region sequence-specific DNA binding"/>
    <property type="evidence" value="ECO:0007669"/>
    <property type="project" value="TreeGrafter"/>
</dbReference>
<name>A0A0B7B9K4_9EUPU</name>
<protein>
    <recommendedName>
        <fullName evidence="6">C2H2-type domain-containing protein</fullName>
    </recommendedName>
</protein>
<reference evidence="7" key="1">
    <citation type="submission" date="2014-12" db="EMBL/GenBank/DDBJ databases">
        <title>Insight into the proteome of Arion vulgaris.</title>
        <authorList>
            <person name="Aradska J."/>
            <person name="Bulat T."/>
            <person name="Smidak R."/>
            <person name="Sarate P."/>
            <person name="Gangsoo J."/>
            <person name="Sialana F."/>
            <person name="Bilban M."/>
            <person name="Lubec G."/>
        </authorList>
    </citation>
    <scope>NUCLEOTIDE SEQUENCE</scope>
    <source>
        <tissue evidence="7">Skin</tissue>
    </source>
</reference>
<accession>A0A0B7B9K4</accession>
<dbReference type="Gene3D" id="3.30.160.60">
    <property type="entry name" value="Classic Zinc Finger"/>
    <property type="match status" value="1"/>
</dbReference>
<evidence type="ECO:0000256" key="3">
    <source>
        <dbReference type="ARBA" id="ARBA00022771"/>
    </source>
</evidence>
<keyword evidence="4" id="KW-0862">Zinc</keyword>
<dbReference type="GO" id="GO:0008270">
    <property type="term" value="F:zinc ion binding"/>
    <property type="evidence" value="ECO:0007669"/>
    <property type="project" value="UniProtKB-KW"/>
</dbReference>
<sequence>LKIHILKHTDEKPYKHDDSCLGYAYSDIQKTHTREKINNCELCGQRFTNLYVLKKHIRTHLSE</sequence>
<dbReference type="EMBL" id="HACG01042863">
    <property type="protein sequence ID" value="CEK89728.1"/>
    <property type="molecule type" value="Transcribed_RNA"/>
</dbReference>
<dbReference type="SUPFAM" id="SSF57667">
    <property type="entry name" value="beta-beta-alpha zinc fingers"/>
    <property type="match status" value="1"/>
</dbReference>
<organism evidence="7">
    <name type="scientific">Arion vulgaris</name>
    <dbReference type="NCBI Taxonomy" id="1028688"/>
    <lineage>
        <taxon>Eukaryota</taxon>
        <taxon>Metazoa</taxon>
        <taxon>Spiralia</taxon>
        <taxon>Lophotrochozoa</taxon>
        <taxon>Mollusca</taxon>
        <taxon>Gastropoda</taxon>
        <taxon>Heterobranchia</taxon>
        <taxon>Euthyneura</taxon>
        <taxon>Panpulmonata</taxon>
        <taxon>Eupulmonata</taxon>
        <taxon>Stylommatophora</taxon>
        <taxon>Helicina</taxon>
        <taxon>Arionoidea</taxon>
        <taxon>Arionidae</taxon>
        <taxon>Arion</taxon>
    </lineage>
</organism>
<keyword evidence="1" id="KW-0479">Metal-binding</keyword>
<evidence type="ECO:0000259" key="6">
    <source>
        <dbReference type="PROSITE" id="PS50157"/>
    </source>
</evidence>
<evidence type="ECO:0000256" key="5">
    <source>
        <dbReference type="PROSITE-ProRule" id="PRU00042"/>
    </source>
</evidence>
<keyword evidence="2" id="KW-0677">Repeat</keyword>
<dbReference type="InterPro" id="IPR013087">
    <property type="entry name" value="Znf_C2H2_type"/>
</dbReference>
<dbReference type="PROSITE" id="PS50157">
    <property type="entry name" value="ZINC_FINGER_C2H2_2"/>
    <property type="match status" value="1"/>
</dbReference>
<gene>
    <name evidence="7" type="primary">ORF172584</name>
</gene>
<feature type="non-terminal residue" evidence="7">
    <location>
        <position position="1"/>
    </location>
</feature>
<dbReference type="FunFam" id="3.30.160.60:FF:000100">
    <property type="entry name" value="Zinc finger 45-like"/>
    <property type="match status" value="1"/>
</dbReference>
<evidence type="ECO:0000256" key="2">
    <source>
        <dbReference type="ARBA" id="ARBA00022737"/>
    </source>
</evidence>
<proteinExistence type="predicted"/>
<dbReference type="PANTHER" id="PTHR23235">
    <property type="entry name" value="KRUEPPEL-LIKE TRANSCRIPTION FACTOR"/>
    <property type="match status" value="1"/>
</dbReference>
<dbReference type="PANTHER" id="PTHR23235:SF120">
    <property type="entry name" value="KRUPPEL-LIKE FACTOR 15"/>
    <property type="match status" value="1"/>
</dbReference>
<keyword evidence="3 5" id="KW-0863">Zinc-finger</keyword>
<dbReference type="Pfam" id="PF00096">
    <property type="entry name" value="zf-C2H2"/>
    <property type="match status" value="1"/>
</dbReference>